<dbReference type="RefSeq" id="WP_058372288.1">
    <property type="nucleotide sequence ID" value="NZ_CP011034.1"/>
</dbReference>
<organism evidence="9">
    <name type="scientific">Pseudoalteromonas translucida KMM 520</name>
    <dbReference type="NCBI Taxonomy" id="1315283"/>
    <lineage>
        <taxon>Bacteria</taxon>
        <taxon>Pseudomonadati</taxon>
        <taxon>Pseudomonadota</taxon>
        <taxon>Gammaproteobacteria</taxon>
        <taxon>Alteromonadales</taxon>
        <taxon>Pseudoalteromonadaceae</taxon>
        <taxon>Pseudoalteromonas</taxon>
    </lineage>
</organism>
<evidence type="ECO:0000256" key="6">
    <source>
        <dbReference type="ARBA" id="ARBA00023288"/>
    </source>
</evidence>
<keyword evidence="6" id="KW-0449">Lipoprotein</keyword>
<dbReference type="GO" id="GO:0009279">
    <property type="term" value="C:cell outer membrane"/>
    <property type="evidence" value="ECO:0007669"/>
    <property type="project" value="UniProtKB-SubCell"/>
</dbReference>
<dbReference type="AlphaFoldDB" id="A0A0U2WV66"/>
<evidence type="ECO:0000256" key="8">
    <source>
        <dbReference type="SAM" id="SignalP"/>
    </source>
</evidence>
<proteinExistence type="predicted"/>
<gene>
    <name evidence="9" type="ORF">PTRA_a0111</name>
</gene>
<dbReference type="OrthoDB" id="6371029at2"/>
<evidence type="ECO:0000256" key="2">
    <source>
        <dbReference type="ARBA" id="ARBA00022729"/>
    </source>
</evidence>
<evidence type="ECO:0000256" key="5">
    <source>
        <dbReference type="ARBA" id="ARBA00023237"/>
    </source>
</evidence>
<keyword evidence="4" id="KW-0564">Palmitate</keyword>
<evidence type="ECO:0008006" key="11">
    <source>
        <dbReference type="Google" id="ProtNLM"/>
    </source>
</evidence>
<accession>A0A0U2WV66</accession>
<reference evidence="9 10" key="1">
    <citation type="submission" date="2015-03" db="EMBL/GenBank/DDBJ databases">
        <authorList>
            <person name="Murphy D."/>
        </authorList>
    </citation>
    <scope>NUCLEOTIDE SEQUENCE [LARGE SCALE GENOMIC DNA]</scope>
    <source>
        <strain evidence="9 10">KMM 520</strain>
    </source>
</reference>
<evidence type="ECO:0000313" key="9">
    <source>
        <dbReference type="EMBL" id="ALS31497.1"/>
    </source>
</evidence>
<dbReference type="Pfam" id="PF13627">
    <property type="entry name" value="LptM_cons"/>
    <property type="match status" value="1"/>
</dbReference>
<keyword evidence="2 8" id="KW-0732">Signal</keyword>
<dbReference type="NCBIfam" id="NF047847">
    <property type="entry name" value="SS_mature_LptM"/>
    <property type="match status" value="1"/>
</dbReference>
<dbReference type="InterPro" id="IPR032831">
    <property type="entry name" value="LptM_cons"/>
</dbReference>
<comment type="subcellular location">
    <subcellularLocation>
        <location evidence="1">Cell outer membrane</location>
        <topology evidence="1">Lipid-anchor</topology>
    </subcellularLocation>
</comment>
<dbReference type="EMBL" id="CP011034">
    <property type="protein sequence ID" value="ALS31497.1"/>
    <property type="molecule type" value="Genomic_DNA"/>
</dbReference>
<sequence>MKAIHTSQFKQLLISTVLLSALAGCGQSGPLYLPEQKAEQNKPQDVANPAAQTEQTNTPKNQEQ</sequence>
<feature type="region of interest" description="Disordered" evidence="7">
    <location>
        <begin position="29"/>
        <end position="64"/>
    </location>
</feature>
<keyword evidence="3" id="KW-0472">Membrane</keyword>
<name>A0A0U2WV66_9GAMM</name>
<evidence type="ECO:0000256" key="3">
    <source>
        <dbReference type="ARBA" id="ARBA00023136"/>
    </source>
</evidence>
<feature type="signal peptide" evidence="8">
    <location>
        <begin position="1"/>
        <end position="23"/>
    </location>
</feature>
<evidence type="ECO:0000256" key="7">
    <source>
        <dbReference type="SAM" id="MobiDB-lite"/>
    </source>
</evidence>
<keyword evidence="5" id="KW-0998">Cell outer membrane</keyword>
<evidence type="ECO:0000256" key="1">
    <source>
        <dbReference type="ARBA" id="ARBA00004459"/>
    </source>
</evidence>
<dbReference type="PATRIC" id="fig|1315283.4.peg.90"/>
<evidence type="ECO:0000256" key="4">
    <source>
        <dbReference type="ARBA" id="ARBA00023139"/>
    </source>
</evidence>
<dbReference type="Proteomes" id="UP000065261">
    <property type="component" value="Chromosome I"/>
</dbReference>
<dbReference type="PROSITE" id="PS51257">
    <property type="entry name" value="PROKAR_LIPOPROTEIN"/>
    <property type="match status" value="1"/>
</dbReference>
<feature type="compositionally biased region" description="Polar residues" evidence="7">
    <location>
        <begin position="50"/>
        <end position="64"/>
    </location>
</feature>
<evidence type="ECO:0000313" key="10">
    <source>
        <dbReference type="Proteomes" id="UP000065261"/>
    </source>
</evidence>
<feature type="chain" id="PRO_5006833929" description="Lipoprotein-attachment site-containing protein" evidence="8">
    <location>
        <begin position="24"/>
        <end position="64"/>
    </location>
</feature>
<protein>
    <recommendedName>
        <fullName evidence="11">Lipoprotein-attachment site-containing protein</fullName>
    </recommendedName>
</protein>
<dbReference type="KEGG" id="ptn:PTRA_a0111"/>